<keyword evidence="2" id="KW-1185">Reference proteome</keyword>
<dbReference type="EMBL" id="JBHTLK010000005">
    <property type="protein sequence ID" value="MFD1145913.1"/>
    <property type="molecule type" value="Genomic_DNA"/>
</dbReference>
<evidence type="ECO:0008006" key="3">
    <source>
        <dbReference type="Google" id="ProtNLM"/>
    </source>
</evidence>
<sequence length="193" mass="21677">MPSAVATDITQVSEDELTAQLTQAGAEGDEAAIDRILAELNRRDEIEEVIRALVEQGLEYREAYAIAHDLDPAELDRQERAAIVASSRRKGESLEQAVDRLYGEMTRQRYRQAEDECRGHLLNPAGKAAGVDPYSLFHGPASRVRRYASPELRTWFYRHGRTTWIEYKAQMLGRASDVAKAARVDRDFGEAVA</sequence>
<comment type="caution">
    <text evidence="1">The sequence shown here is derived from an EMBL/GenBank/DDBJ whole genome shotgun (WGS) entry which is preliminary data.</text>
</comment>
<proteinExistence type="predicted"/>
<dbReference type="RefSeq" id="WP_380719120.1">
    <property type="nucleotide sequence ID" value="NZ_JBHTLK010000005.1"/>
</dbReference>
<evidence type="ECO:0000313" key="2">
    <source>
        <dbReference type="Proteomes" id="UP001597168"/>
    </source>
</evidence>
<organism evidence="1 2">
    <name type="scientific">Saccharothrix hoggarensis</name>
    <dbReference type="NCBI Taxonomy" id="913853"/>
    <lineage>
        <taxon>Bacteria</taxon>
        <taxon>Bacillati</taxon>
        <taxon>Actinomycetota</taxon>
        <taxon>Actinomycetes</taxon>
        <taxon>Pseudonocardiales</taxon>
        <taxon>Pseudonocardiaceae</taxon>
        <taxon>Saccharothrix</taxon>
    </lineage>
</organism>
<gene>
    <name evidence="1" type="ORF">ACFQ3T_02110</name>
</gene>
<protein>
    <recommendedName>
        <fullName evidence="3">Chorismate mutase</fullName>
    </recommendedName>
</protein>
<evidence type="ECO:0000313" key="1">
    <source>
        <dbReference type="EMBL" id="MFD1145913.1"/>
    </source>
</evidence>
<accession>A0ABW3QDM9</accession>
<name>A0ABW3QDM9_9PSEU</name>
<reference evidence="2" key="1">
    <citation type="journal article" date="2019" name="Int. J. Syst. Evol. Microbiol.">
        <title>The Global Catalogue of Microorganisms (GCM) 10K type strain sequencing project: providing services to taxonomists for standard genome sequencing and annotation.</title>
        <authorList>
            <consortium name="The Broad Institute Genomics Platform"/>
            <consortium name="The Broad Institute Genome Sequencing Center for Infectious Disease"/>
            <person name="Wu L."/>
            <person name="Ma J."/>
        </authorList>
    </citation>
    <scope>NUCLEOTIDE SEQUENCE [LARGE SCALE GENOMIC DNA]</scope>
    <source>
        <strain evidence="2">CCUG 60214</strain>
    </source>
</reference>
<dbReference type="Proteomes" id="UP001597168">
    <property type="component" value="Unassembled WGS sequence"/>
</dbReference>